<reference evidence="1 2" key="1">
    <citation type="submission" date="2018-07" db="EMBL/GenBank/DDBJ databases">
        <title>Diversity of Mesorhizobium strains in Brazil.</title>
        <authorList>
            <person name="Helene L.C.F."/>
            <person name="Dall'Agnol R."/>
            <person name="Delamuta J.R.M."/>
            <person name="Hungria M."/>
        </authorList>
    </citation>
    <scope>NUCLEOTIDE SEQUENCE [LARGE SCALE GENOMIC DNA]</scope>
    <source>
        <strain evidence="1 2">CNPSo 3140</strain>
    </source>
</reference>
<accession>A0A330GQ00</accession>
<dbReference type="Proteomes" id="UP000251956">
    <property type="component" value="Unassembled WGS sequence"/>
</dbReference>
<protein>
    <submittedName>
        <fullName evidence="1">Uncharacterized protein</fullName>
    </submittedName>
</protein>
<evidence type="ECO:0000313" key="2">
    <source>
        <dbReference type="Proteomes" id="UP000251956"/>
    </source>
</evidence>
<sequence length="70" mass="7541">MSPGCAGRQKASNFLFQILCNLGLGDSVERYQSIPLPADDDAFFALIRSAAPAPACNRLRTVLSPRFNGL</sequence>
<comment type="caution">
    <text evidence="1">The sequence shown here is derived from an EMBL/GenBank/DDBJ whole genome shotgun (WGS) entry which is preliminary data.</text>
</comment>
<dbReference type="AlphaFoldDB" id="A0A330GQ00"/>
<keyword evidence="2" id="KW-1185">Reference proteome</keyword>
<dbReference type="EMBL" id="QMBQ01000009">
    <property type="protein sequence ID" value="RAZ72986.1"/>
    <property type="molecule type" value="Genomic_DNA"/>
</dbReference>
<organism evidence="1 2">
    <name type="scientific">Mesorhizobium atlanticum</name>
    <dbReference type="NCBI Taxonomy" id="2233532"/>
    <lineage>
        <taxon>Bacteria</taxon>
        <taxon>Pseudomonadati</taxon>
        <taxon>Pseudomonadota</taxon>
        <taxon>Alphaproteobacteria</taxon>
        <taxon>Hyphomicrobiales</taxon>
        <taxon>Phyllobacteriaceae</taxon>
        <taxon>Mesorhizobium</taxon>
    </lineage>
</organism>
<proteinExistence type="predicted"/>
<evidence type="ECO:0000313" key="1">
    <source>
        <dbReference type="EMBL" id="RAZ72986.1"/>
    </source>
</evidence>
<name>A0A330GQ00_9HYPH</name>
<gene>
    <name evidence="1" type="ORF">DPM35_26740</name>
</gene>